<dbReference type="GO" id="GO:0016846">
    <property type="term" value="F:carbon-sulfur lyase activity"/>
    <property type="evidence" value="ECO:0007669"/>
    <property type="project" value="InterPro"/>
</dbReference>
<keyword evidence="6" id="KW-0560">Oxidoreductase</keyword>
<dbReference type="InterPro" id="IPR006913">
    <property type="entry name" value="CENP-V/GFA"/>
</dbReference>
<dbReference type="InterPro" id="IPR036291">
    <property type="entry name" value="NAD(P)-bd_dom_sf"/>
</dbReference>
<organism evidence="8 9">
    <name type="scientific">Trichoderma lentiforme</name>
    <dbReference type="NCBI Taxonomy" id="1567552"/>
    <lineage>
        <taxon>Eukaryota</taxon>
        <taxon>Fungi</taxon>
        <taxon>Dikarya</taxon>
        <taxon>Ascomycota</taxon>
        <taxon>Pezizomycotina</taxon>
        <taxon>Sordariomycetes</taxon>
        <taxon>Hypocreomycetidae</taxon>
        <taxon>Hypocreales</taxon>
        <taxon>Hypocreaceae</taxon>
        <taxon>Trichoderma</taxon>
    </lineage>
</organism>
<comment type="caution">
    <text evidence="8">The sequence shown here is derived from an EMBL/GenBank/DDBJ whole genome shotgun (WGS) entry which is preliminary data.</text>
</comment>
<reference evidence="8 9" key="1">
    <citation type="submission" date="2018-06" db="EMBL/GenBank/DDBJ databases">
        <title>Genome analysis of cellulolytic fungus Trichoderma lentiforme CFAM-422.</title>
        <authorList>
            <person name="Steindorff A.S."/>
            <person name="Formighieri E.F."/>
            <person name="Midorikawa G.E.O."/>
            <person name="Tamietti M.S."/>
            <person name="Ramos E.Z."/>
            <person name="Silva A.S."/>
            <person name="Bon E.P.S."/>
            <person name="Mendes T.D."/>
            <person name="Damaso M.C.T."/>
            <person name="Favaro L.C.L."/>
        </authorList>
    </citation>
    <scope>NUCLEOTIDE SEQUENCE [LARGE SCALE GENOMIC DNA]</scope>
    <source>
        <strain evidence="8 9">CFAM-422</strain>
    </source>
</reference>
<dbReference type="Proteomes" id="UP000801864">
    <property type="component" value="Unassembled WGS sequence"/>
</dbReference>
<keyword evidence="5" id="KW-0521">NADP</keyword>
<keyword evidence="9" id="KW-1185">Reference proteome</keyword>
<protein>
    <recommendedName>
        <fullName evidence="7">CENP-V/GFA domain-containing protein</fullName>
    </recommendedName>
</protein>
<sequence length="454" mass="50644">IGKETILQLCKHSPKKVFLATRNEDKAKEAIASINSTLSKPADIEFVKLNLSNLASAAAAAEDITRSTDRIDLLFLNAGIMNQPPGKTDDGLDLQLGTNHVGHFLFTKKLLPVLKQTVTKYNPDVRVVSTASNGHTFAPTFETMISTEKLSAQGQWTSYGASKAANILFAAELAKRHPELTSVSLHPGMIQTDLYVTTTSNSFFLRNLLRFFGPILYHDVAYGALTQLWAATVDKSKLQQGGFYVPVGQLESKNKYAVDADMQKRLWDWTEAELKQRVCVVPIETLTRWGSLILSREDASAARSATQYLRLARPHGRLSHRPVNVGTMCRKWTSSLIAQFVIILPDQLKPAFHTQETYDEYESSPGRYRGFCKRCGTSLVWRSADDSSTVDVFLGTVDERWLVHEDGGKVGQELARPNGTQFWMENAIPGVTDLMKGGKEFLKEGEDGWERKRE</sequence>
<dbReference type="PANTHER" id="PTHR24320">
    <property type="entry name" value="RETINOL DEHYDROGENASE"/>
    <property type="match status" value="1"/>
</dbReference>
<feature type="non-terminal residue" evidence="8">
    <location>
        <position position="1"/>
    </location>
</feature>
<evidence type="ECO:0000256" key="1">
    <source>
        <dbReference type="ARBA" id="ARBA00005495"/>
    </source>
</evidence>
<feature type="domain" description="CENP-V/GFA" evidence="7">
    <location>
        <begin position="327"/>
        <end position="400"/>
    </location>
</feature>
<dbReference type="PANTHER" id="PTHR24320:SF282">
    <property type="entry name" value="WW DOMAIN-CONTAINING OXIDOREDUCTASE"/>
    <property type="match status" value="1"/>
</dbReference>
<dbReference type="Gene3D" id="3.40.50.720">
    <property type="entry name" value="NAD(P)-binding Rossmann-like Domain"/>
    <property type="match status" value="1"/>
</dbReference>
<evidence type="ECO:0000256" key="6">
    <source>
        <dbReference type="ARBA" id="ARBA00023002"/>
    </source>
</evidence>
<keyword evidence="3" id="KW-0479">Metal-binding</keyword>
<comment type="similarity">
    <text evidence="1">Belongs to the Gfa family.</text>
</comment>
<dbReference type="EMBL" id="QLNT01000001">
    <property type="protein sequence ID" value="KAF3077010.1"/>
    <property type="molecule type" value="Genomic_DNA"/>
</dbReference>
<dbReference type="GO" id="GO:0046872">
    <property type="term" value="F:metal ion binding"/>
    <property type="evidence" value="ECO:0007669"/>
    <property type="project" value="UniProtKB-KW"/>
</dbReference>
<dbReference type="Pfam" id="PF00106">
    <property type="entry name" value="adh_short"/>
    <property type="match status" value="1"/>
</dbReference>
<evidence type="ECO:0000256" key="3">
    <source>
        <dbReference type="ARBA" id="ARBA00022723"/>
    </source>
</evidence>
<gene>
    <name evidence="8" type="ORF">CFAM422_000169</name>
</gene>
<dbReference type="Gene3D" id="3.90.1590.10">
    <property type="entry name" value="glutathione-dependent formaldehyde- activating enzyme (gfa)"/>
    <property type="match status" value="1"/>
</dbReference>
<dbReference type="Pfam" id="PF04828">
    <property type="entry name" value="GFA"/>
    <property type="match status" value="1"/>
</dbReference>
<dbReference type="SUPFAM" id="SSF51316">
    <property type="entry name" value="Mss4-like"/>
    <property type="match status" value="1"/>
</dbReference>
<proteinExistence type="inferred from homology"/>
<evidence type="ECO:0000256" key="2">
    <source>
        <dbReference type="ARBA" id="ARBA00006484"/>
    </source>
</evidence>
<dbReference type="InterPro" id="IPR011057">
    <property type="entry name" value="Mss4-like_sf"/>
</dbReference>
<name>A0A9P5CGR2_9HYPO</name>
<evidence type="ECO:0000313" key="9">
    <source>
        <dbReference type="Proteomes" id="UP000801864"/>
    </source>
</evidence>
<evidence type="ECO:0000256" key="4">
    <source>
        <dbReference type="ARBA" id="ARBA00022833"/>
    </source>
</evidence>
<evidence type="ECO:0000259" key="7">
    <source>
        <dbReference type="Pfam" id="PF04828"/>
    </source>
</evidence>
<dbReference type="InterPro" id="IPR002347">
    <property type="entry name" value="SDR_fam"/>
</dbReference>
<evidence type="ECO:0000256" key="5">
    <source>
        <dbReference type="ARBA" id="ARBA00022857"/>
    </source>
</evidence>
<dbReference type="SUPFAM" id="SSF51735">
    <property type="entry name" value="NAD(P)-binding Rossmann-fold domains"/>
    <property type="match status" value="1"/>
</dbReference>
<dbReference type="AlphaFoldDB" id="A0A9P5CGR2"/>
<dbReference type="GO" id="GO:0016491">
    <property type="term" value="F:oxidoreductase activity"/>
    <property type="evidence" value="ECO:0007669"/>
    <property type="project" value="UniProtKB-KW"/>
</dbReference>
<keyword evidence="4" id="KW-0862">Zinc</keyword>
<evidence type="ECO:0000313" key="8">
    <source>
        <dbReference type="EMBL" id="KAF3077010.1"/>
    </source>
</evidence>
<accession>A0A9P5CGR2</accession>
<comment type="similarity">
    <text evidence="2">Belongs to the short-chain dehydrogenases/reductases (SDR) family.</text>
</comment>